<gene>
    <name evidence="1" type="ORF">MYCIT1_LOCUS24878</name>
</gene>
<protein>
    <submittedName>
        <fullName evidence="1">Uncharacterized protein</fullName>
    </submittedName>
</protein>
<keyword evidence="2" id="KW-1185">Reference proteome</keyword>
<dbReference type="Proteomes" id="UP001295794">
    <property type="component" value="Unassembled WGS sequence"/>
</dbReference>
<name>A0AAD2K3C7_9AGAR</name>
<dbReference type="AlphaFoldDB" id="A0AAD2K3C7"/>
<reference evidence="1" key="1">
    <citation type="submission" date="2023-11" db="EMBL/GenBank/DDBJ databases">
        <authorList>
            <person name="De Vega J J."/>
            <person name="De Vega J J."/>
        </authorList>
    </citation>
    <scope>NUCLEOTIDE SEQUENCE</scope>
</reference>
<organism evidence="1 2">
    <name type="scientific">Mycena citricolor</name>
    <dbReference type="NCBI Taxonomy" id="2018698"/>
    <lineage>
        <taxon>Eukaryota</taxon>
        <taxon>Fungi</taxon>
        <taxon>Dikarya</taxon>
        <taxon>Basidiomycota</taxon>
        <taxon>Agaricomycotina</taxon>
        <taxon>Agaricomycetes</taxon>
        <taxon>Agaricomycetidae</taxon>
        <taxon>Agaricales</taxon>
        <taxon>Marasmiineae</taxon>
        <taxon>Mycenaceae</taxon>
        <taxon>Mycena</taxon>
    </lineage>
</organism>
<dbReference type="EMBL" id="CAVNYO010000409">
    <property type="protein sequence ID" value="CAK5276536.1"/>
    <property type="molecule type" value="Genomic_DNA"/>
</dbReference>
<accession>A0AAD2K3C7</accession>
<evidence type="ECO:0000313" key="1">
    <source>
        <dbReference type="EMBL" id="CAK5276536.1"/>
    </source>
</evidence>
<comment type="caution">
    <text evidence="1">The sequence shown here is derived from an EMBL/GenBank/DDBJ whole genome shotgun (WGS) entry which is preliminary data.</text>
</comment>
<sequence>HLILMTVTVIDQQYTRENLVYIHCLFCGLWQTTTTRLACPPFYYRITHPDPMPLSSTSRH</sequence>
<proteinExistence type="predicted"/>
<feature type="non-terminal residue" evidence="1">
    <location>
        <position position="1"/>
    </location>
</feature>
<evidence type="ECO:0000313" key="2">
    <source>
        <dbReference type="Proteomes" id="UP001295794"/>
    </source>
</evidence>